<keyword evidence="16 20" id="KW-0131">Cell cycle</keyword>
<feature type="active site" description="Proton donor" evidence="20">
    <location>
        <position position="238"/>
    </location>
</feature>
<dbReference type="GO" id="GO:0008762">
    <property type="term" value="F:UDP-N-acetylmuramate dehydrogenase activity"/>
    <property type="evidence" value="ECO:0007669"/>
    <property type="project" value="UniProtKB-UniRule"/>
</dbReference>
<dbReference type="GO" id="GO:0009252">
    <property type="term" value="P:peptidoglycan biosynthetic process"/>
    <property type="evidence" value="ECO:0007669"/>
    <property type="project" value="UniProtKB-UniRule"/>
</dbReference>
<evidence type="ECO:0000256" key="7">
    <source>
        <dbReference type="ARBA" id="ARBA00015188"/>
    </source>
</evidence>
<keyword evidence="8 20" id="KW-0963">Cytoplasm</keyword>
<protein>
    <recommendedName>
        <fullName evidence="7 20">UDP-N-acetylenolpyruvoylglucosamine reductase</fullName>
        <ecNumber evidence="6 20">1.3.1.98</ecNumber>
    </recommendedName>
    <alternativeName>
        <fullName evidence="18 20">UDP-N-acetylmuramate dehydrogenase</fullName>
    </alternativeName>
</protein>
<organism evidence="22 23">
    <name type="scientific">Alcanivorax profundi</name>
    <dbReference type="NCBI Taxonomy" id="2338368"/>
    <lineage>
        <taxon>Bacteria</taxon>
        <taxon>Pseudomonadati</taxon>
        <taxon>Pseudomonadota</taxon>
        <taxon>Gammaproteobacteria</taxon>
        <taxon>Oceanospirillales</taxon>
        <taxon>Alcanivoracaceae</taxon>
        <taxon>Alcanivorax</taxon>
    </lineage>
</organism>
<dbReference type="HAMAP" id="MF_00037">
    <property type="entry name" value="MurB"/>
    <property type="match status" value="1"/>
</dbReference>
<comment type="subcellular location">
    <subcellularLocation>
        <location evidence="3 20">Cytoplasm</location>
    </subcellularLocation>
</comment>
<dbReference type="InterPro" id="IPR006094">
    <property type="entry name" value="Oxid_FAD_bind_N"/>
</dbReference>
<dbReference type="GO" id="GO:0071949">
    <property type="term" value="F:FAD binding"/>
    <property type="evidence" value="ECO:0007669"/>
    <property type="project" value="InterPro"/>
</dbReference>
<dbReference type="UniPathway" id="UPA00219"/>
<dbReference type="InterPro" id="IPR016166">
    <property type="entry name" value="FAD-bd_PCMH"/>
</dbReference>
<keyword evidence="10 20" id="KW-0285">Flavoprotein</keyword>
<dbReference type="InterPro" id="IPR016169">
    <property type="entry name" value="FAD-bd_PCMH_sub2"/>
</dbReference>
<evidence type="ECO:0000256" key="8">
    <source>
        <dbReference type="ARBA" id="ARBA00022490"/>
    </source>
</evidence>
<evidence type="ECO:0000256" key="15">
    <source>
        <dbReference type="ARBA" id="ARBA00023002"/>
    </source>
</evidence>
<dbReference type="GO" id="GO:0051301">
    <property type="term" value="P:cell division"/>
    <property type="evidence" value="ECO:0007669"/>
    <property type="project" value="UniProtKB-KW"/>
</dbReference>
<dbReference type="NCBIfam" id="NF000755">
    <property type="entry name" value="PRK00046.1"/>
    <property type="match status" value="1"/>
</dbReference>
<dbReference type="InterPro" id="IPR036318">
    <property type="entry name" value="FAD-bd_PCMH-like_sf"/>
</dbReference>
<evidence type="ECO:0000256" key="17">
    <source>
        <dbReference type="ARBA" id="ARBA00023316"/>
    </source>
</evidence>
<reference evidence="22 23" key="1">
    <citation type="submission" date="2018-09" db="EMBL/GenBank/DDBJ databases">
        <title>Alcanivorax profundi sp. nov., isolated from 1000 m-depth seawater of the Mariana Trench.</title>
        <authorList>
            <person name="Liu J."/>
        </authorList>
    </citation>
    <scope>NUCLEOTIDE SEQUENCE [LARGE SCALE GENOMIC DNA]</scope>
    <source>
        <strain evidence="22 23">MTEO17</strain>
    </source>
</reference>
<evidence type="ECO:0000256" key="2">
    <source>
        <dbReference type="ARBA" id="ARBA00003921"/>
    </source>
</evidence>
<comment type="cofactor">
    <cofactor evidence="1 20">
        <name>FAD</name>
        <dbReference type="ChEBI" id="CHEBI:57692"/>
    </cofactor>
</comment>
<keyword evidence="23" id="KW-1185">Reference proteome</keyword>
<dbReference type="AlphaFoldDB" id="A0A418Y2I4"/>
<evidence type="ECO:0000256" key="4">
    <source>
        <dbReference type="ARBA" id="ARBA00004752"/>
    </source>
</evidence>
<comment type="function">
    <text evidence="2 20">Cell wall formation.</text>
</comment>
<evidence type="ECO:0000256" key="13">
    <source>
        <dbReference type="ARBA" id="ARBA00022960"/>
    </source>
</evidence>
<feature type="active site" evidence="20">
    <location>
        <position position="333"/>
    </location>
</feature>
<evidence type="ECO:0000313" key="23">
    <source>
        <dbReference type="Proteomes" id="UP000283734"/>
    </source>
</evidence>
<accession>A0A418Y2I4</accession>
<dbReference type="SUPFAM" id="SSF56176">
    <property type="entry name" value="FAD-binding/transporter-associated domain-like"/>
    <property type="match status" value="1"/>
</dbReference>
<dbReference type="Gene3D" id="3.30.465.10">
    <property type="match status" value="1"/>
</dbReference>
<keyword evidence="9 20" id="KW-0132">Cell division</keyword>
<evidence type="ECO:0000256" key="3">
    <source>
        <dbReference type="ARBA" id="ARBA00004496"/>
    </source>
</evidence>
<evidence type="ECO:0000256" key="19">
    <source>
        <dbReference type="ARBA" id="ARBA00048914"/>
    </source>
</evidence>
<comment type="caution">
    <text evidence="22">The sequence shown here is derived from an EMBL/GenBank/DDBJ whole genome shotgun (WGS) entry which is preliminary data.</text>
</comment>
<dbReference type="InterPro" id="IPR016167">
    <property type="entry name" value="FAD-bd_PCMH_sub1"/>
</dbReference>
<keyword evidence="11 20" id="KW-0274">FAD</keyword>
<evidence type="ECO:0000256" key="12">
    <source>
        <dbReference type="ARBA" id="ARBA00022857"/>
    </source>
</evidence>
<evidence type="ECO:0000256" key="5">
    <source>
        <dbReference type="ARBA" id="ARBA00010485"/>
    </source>
</evidence>
<dbReference type="NCBIfam" id="NF010478">
    <property type="entry name" value="PRK13903.1"/>
    <property type="match status" value="1"/>
</dbReference>
<comment type="pathway">
    <text evidence="4 20">Cell wall biogenesis; peptidoglycan biosynthesis.</text>
</comment>
<keyword evidence="13 20" id="KW-0133">Cell shape</keyword>
<evidence type="ECO:0000256" key="16">
    <source>
        <dbReference type="ARBA" id="ARBA00023306"/>
    </source>
</evidence>
<name>A0A418Y2I4_9GAMM</name>
<dbReference type="EMBL" id="QYYA01000001">
    <property type="protein sequence ID" value="RJG19746.1"/>
    <property type="molecule type" value="Genomic_DNA"/>
</dbReference>
<keyword evidence="14 20" id="KW-0573">Peptidoglycan synthesis</keyword>
<dbReference type="InterPro" id="IPR011601">
    <property type="entry name" value="MurB_C"/>
</dbReference>
<gene>
    <name evidence="20" type="primary">murB</name>
    <name evidence="22" type="ORF">D4A39_02545</name>
</gene>
<dbReference type="InterPro" id="IPR003170">
    <property type="entry name" value="MurB"/>
</dbReference>
<evidence type="ECO:0000256" key="20">
    <source>
        <dbReference type="HAMAP-Rule" id="MF_00037"/>
    </source>
</evidence>
<sequence>MSGLERNADLRALNTLGLPAKAHHLARPATLDALRQLLAERDLSQPVFVIGEGSNLVIDGDLPGLTLSLAIDGMVKVKEDDSHVWVAAGAGVHWDDLVAWTVAQGWQGLENLSLIPGTTGAAPFQNIGAYGVELSQVLEQVTVMEIASGKVLHFSAAECEFAYRDSRFKSRDRGRYIITGIELRLNRQPRCNIDYAPLQAFFAQRPGEAVTPAAVREQVIAIRSSKLPDPTVLANAGSFFKNPVVPASLAASLQQRHEKLVSYPQPEGVKLAAGWLIEQAGWKGRRLGPVGMHSEQALVLVNHGGATCDDVTALAEAVCRDVKARFGVELEQEPVRMPGPTPNR</sequence>
<dbReference type="RefSeq" id="WP_022985592.1">
    <property type="nucleotide sequence ID" value="NZ_QYYA01000001.1"/>
</dbReference>
<dbReference type="PANTHER" id="PTHR21071">
    <property type="entry name" value="UDP-N-ACETYLENOLPYRUVOYLGLUCOSAMINE REDUCTASE"/>
    <property type="match status" value="1"/>
</dbReference>
<dbReference type="SUPFAM" id="SSF56194">
    <property type="entry name" value="Uridine diphospho-N-Acetylenolpyruvylglucosamine reductase, MurB, C-terminal domain"/>
    <property type="match status" value="1"/>
</dbReference>
<keyword evidence="12 20" id="KW-0521">NADP</keyword>
<evidence type="ECO:0000313" key="22">
    <source>
        <dbReference type="EMBL" id="RJG19746.1"/>
    </source>
</evidence>
<dbReference type="Pfam" id="PF01565">
    <property type="entry name" value="FAD_binding_4"/>
    <property type="match status" value="1"/>
</dbReference>
<comment type="similarity">
    <text evidence="5 20">Belongs to the MurB family.</text>
</comment>
<dbReference type="EC" id="1.3.1.98" evidence="6 20"/>
<dbReference type="GO" id="GO:0071555">
    <property type="term" value="P:cell wall organization"/>
    <property type="evidence" value="ECO:0007669"/>
    <property type="project" value="UniProtKB-KW"/>
</dbReference>
<evidence type="ECO:0000259" key="21">
    <source>
        <dbReference type="PROSITE" id="PS51387"/>
    </source>
</evidence>
<evidence type="ECO:0000256" key="11">
    <source>
        <dbReference type="ARBA" id="ARBA00022827"/>
    </source>
</evidence>
<dbReference type="GO" id="GO:0008360">
    <property type="term" value="P:regulation of cell shape"/>
    <property type="evidence" value="ECO:0007669"/>
    <property type="project" value="UniProtKB-KW"/>
</dbReference>
<keyword evidence="15 20" id="KW-0560">Oxidoreductase</keyword>
<dbReference type="OrthoDB" id="9804753at2"/>
<dbReference type="NCBIfam" id="TIGR00179">
    <property type="entry name" value="murB"/>
    <property type="match status" value="1"/>
</dbReference>
<dbReference type="Gene3D" id="3.90.78.10">
    <property type="entry name" value="UDP-N-acetylenolpyruvoylglucosamine reductase, C-terminal domain"/>
    <property type="match status" value="1"/>
</dbReference>
<evidence type="ECO:0000256" key="6">
    <source>
        <dbReference type="ARBA" id="ARBA00012518"/>
    </source>
</evidence>
<evidence type="ECO:0000256" key="10">
    <source>
        <dbReference type="ARBA" id="ARBA00022630"/>
    </source>
</evidence>
<dbReference type="GO" id="GO:0005829">
    <property type="term" value="C:cytosol"/>
    <property type="evidence" value="ECO:0007669"/>
    <property type="project" value="TreeGrafter"/>
</dbReference>
<feature type="domain" description="FAD-binding PCMH-type" evidence="21">
    <location>
        <begin position="16"/>
        <end position="188"/>
    </location>
</feature>
<comment type="catalytic activity">
    <reaction evidence="19 20">
        <text>UDP-N-acetyl-alpha-D-muramate + NADP(+) = UDP-N-acetyl-3-O-(1-carboxyvinyl)-alpha-D-glucosamine + NADPH + H(+)</text>
        <dbReference type="Rhea" id="RHEA:12248"/>
        <dbReference type="ChEBI" id="CHEBI:15378"/>
        <dbReference type="ChEBI" id="CHEBI:57783"/>
        <dbReference type="ChEBI" id="CHEBI:58349"/>
        <dbReference type="ChEBI" id="CHEBI:68483"/>
        <dbReference type="ChEBI" id="CHEBI:70757"/>
        <dbReference type="EC" id="1.3.1.98"/>
    </reaction>
</comment>
<dbReference type="InterPro" id="IPR036635">
    <property type="entry name" value="MurB_C_sf"/>
</dbReference>
<feature type="active site" evidence="20">
    <location>
        <position position="164"/>
    </location>
</feature>
<proteinExistence type="inferred from homology"/>
<evidence type="ECO:0000256" key="1">
    <source>
        <dbReference type="ARBA" id="ARBA00001974"/>
    </source>
</evidence>
<dbReference type="Gene3D" id="3.30.43.10">
    <property type="entry name" value="Uridine Diphospho-n-acetylenolpyruvylglucosamine Reductase, domain 2"/>
    <property type="match status" value="1"/>
</dbReference>
<dbReference type="PROSITE" id="PS51387">
    <property type="entry name" value="FAD_PCMH"/>
    <property type="match status" value="1"/>
</dbReference>
<evidence type="ECO:0000256" key="18">
    <source>
        <dbReference type="ARBA" id="ARBA00031026"/>
    </source>
</evidence>
<evidence type="ECO:0000256" key="9">
    <source>
        <dbReference type="ARBA" id="ARBA00022618"/>
    </source>
</evidence>
<dbReference type="PANTHER" id="PTHR21071:SF4">
    <property type="entry name" value="UDP-N-ACETYLENOLPYRUVOYLGLUCOSAMINE REDUCTASE"/>
    <property type="match status" value="1"/>
</dbReference>
<dbReference type="Proteomes" id="UP000283734">
    <property type="component" value="Unassembled WGS sequence"/>
</dbReference>
<keyword evidence="17 20" id="KW-0961">Cell wall biogenesis/degradation</keyword>
<dbReference type="Pfam" id="PF02873">
    <property type="entry name" value="MurB_C"/>
    <property type="match status" value="1"/>
</dbReference>
<evidence type="ECO:0000256" key="14">
    <source>
        <dbReference type="ARBA" id="ARBA00022984"/>
    </source>
</evidence>